<dbReference type="EMBL" id="SMAN01000009">
    <property type="protein sequence ID" value="TCT22403.1"/>
    <property type="molecule type" value="Genomic_DNA"/>
</dbReference>
<dbReference type="RefSeq" id="WP_132371719.1">
    <property type="nucleotide sequence ID" value="NZ_SMAN01000009.1"/>
</dbReference>
<dbReference type="Gene3D" id="2.40.320.10">
    <property type="entry name" value="Hypothetical Protein Pfu-838710-001"/>
    <property type="match status" value="1"/>
</dbReference>
<protein>
    <submittedName>
        <fullName evidence="2">Uncharacterized protein YjbK</fullName>
    </submittedName>
</protein>
<organism evidence="2 3">
    <name type="scientific">Melghiribacillus thermohalophilus</name>
    <dbReference type="NCBI Taxonomy" id="1324956"/>
    <lineage>
        <taxon>Bacteria</taxon>
        <taxon>Bacillati</taxon>
        <taxon>Bacillota</taxon>
        <taxon>Bacilli</taxon>
        <taxon>Bacillales</taxon>
        <taxon>Bacillaceae</taxon>
        <taxon>Melghiribacillus</taxon>
    </lineage>
</organism>
<accession>A0A4R3N5P4</accession>
<dbReference type="InterPro" id="IPR033469">
    <property type="entry name" value="CYTH-like_dom_sf"/>
</dbReference>
<feature type="domain" description="CYTH" evidence="1">
    <location>
        <begin position="3"/>
        <end position="188"/>
    </location>
</feature>
<proteinExistence type="predicted"/>
<keyword evidence="3" id="KW-1185">Reference proteome</keyword>
<dbReference type="AlphaFoldDB" id="A0A4R3N5P4"/>
<reference evidence="2 3" key="1">
    <citation type="submission" date="2019-03" db="EMBL/GenBank/DDBJ databases">
        <title>Genomic Encyclopedia of Type Strains, Phase IV (KMG-IV): sequencing the most valuable type-strain genomes for metagenomic binning, comparative biology and taxonomic classification.</title>
        <authorList>
            <person name="Goeker M."/>
        </authorList>
    </citation>
    <scope>NUCLEOTIDE SEQUENCE [LARGE SCALE GENOMIC DNA]</scope>
    <source>
        <strain evidence="2 3">DSM 25894</strain>
    </source>
</reference>
<evidence type="ECO:0000313" key="2">
    <source>
        <dbReference type="EMBL" id="TCT22403.1"/>
    </source>
</evidence>
<evidence type="ECO:0000313" key="3">
    <source>
        <dbReference type="Proteomes" id="UP000294650"/>
    </source>
</evidence>
<dbReference type="InterPro" id="IPR009195">
    <property type="entry name" value="Uncharacterised_YjbK"/>
</dbReference>
<dbReference type="PIRSF" id="PIRSF012526">
    <property type="entry name" value="CYTH_UCP012526"/>
    <property type="match status" value="1"/>
</dbReference>
<dbReference type="SMART" id="SM01118">
    <property type="entry name" value="CYTH"/>
    <property type="match status" value="1"/>
</dbReference>
<dbReference type="PROSITE" id="PS51707">
    <property type="entry name" value="CYTH"/>
    <property type="match status" value="1"/>
</dbReference>
<comment type="caution">
    <text evidence="2">The sequence shown here is derived from an EMBL/GenBank/DDBJ whole genome shotgun (WGS) entry which is preliminary data.</text>
</comment>
<dbReference type="OrthoDB" id="384378at2"/>
<dbReference type="SUPFAM" id="SSF55154">
    <property type="entry name" value="CYTH-like phosphatases"/>
    <property type="match status" value="1"/>
</dbReference>
<gene>
    <name evidence="2" type="ORF">EDD68_10949</name>
</gene>
<dbReference type="Proteomes" id="UP000294650">
    <property type="component" value="Unassembled WGS sequence"/>
</dbReference>
<dbReference type="InterPro" id="IPR023577">
    <property type="entry name" value="CYTH_domain"/>
</dbReference>
<sequence>MQEVEIEFKNMLTKDEYHSLIKKLHLSESQSNVQTNYYFETENFQLKQHNAALRIREKDGKYQCTLKQPRAYGLLETHDWLTKEECSEWISGNVTLKENVGKRLKEMGISSRQLVYQGKLITRRIETPWRDCTLVLDHSQYKGTEDFELELEATEYKKGRAVFLALLTNMQIPARNTPNKIERFFKSK</sequence>
<dbReference type="CDD" id="cd07762">
    <property type="entry name" value="CYTH-like_Pase_1"/>
    <property type="match status" value="1"/>
</dbReference>
<evidence type="ECO:0000259" key="1">
    <source>
        <dbReference type="PROSITE" id="PS51707"/>
    </source>
</evidence>
<dbReference type="Pfam" id="PF01928">
    <property type="entry name" value="CYTH"/>
    <property type="match status" value="1"/>
</dbReference>
<name>A0A4R3N5P4_9BACI</name>